<evidence type="ECO:0000313" key="3">
    <source>
        <dbReference type="Proteomes" id="UP001519363"/>
    </source>
</evidence>
<feature type="transmembrane region" description="Helical" evidence="1">
    <location>
        <begin position="40"/>
        <end position="63"/>
    </location>
</feature>
<feature type="transmembrane region" description="Helical" evidence="1">
    <location>
        <begin position="75"/>
        <end position="92"/>
    </location>
</feature>
<evidence type="ECO:0000256" key="1">
    <source>
        <dbReference type="SAM" id="Phobius"/>
    </source>
</evidence>
<keyword evidence="1" id="KW-0812">Transmembrane</keyword>
<dbReference type="SUPFAM" id="SSF48371">
    <property type="entry name" value="ARM repeat"/>
    <property type="match status" value="1"/>
</dbReference>
<feature type="transmembrane region" description="Helical" evidence="1">
    <location>
        <begin position="12"/>
        <end position="33"/>
    </location>
</feature>
<organism evidence="2 3">
    <name type="scientific">Crossiella equi</name>
    <dbReference type="NCBI Taxonomy" id="130796"/>
    <lineage>
        <taxon>Bacteria</taxon>
        <taxon>Bacillati</taxon>
        <taxon>Actinomycetota</taxon>
        <taxon>Actinomycetes</taxon>
        <taxon>Pseudonocardiales</taxon>
        <taxon>Pseudonocardiaceae</taxon>
        <taxon>Crossiella</taxon>
    </lineage>
</organism>
<keyword evidence="3" id="KW-1185">Reference proteome</keyword>
<dbReference type="RefSeq" id="WP_143342329.1">
    <property type="nucleotide sequence ID" value="NZ_JAGIOO010000001.1"/>
</dbReference>
<dbReference type="InterPro" id="IPR016024">
    <property type="entry name" value="ARM-type_fold"/>
</dbReference>
<accession>A0ABS5AGT4</accession>
<dbReference type="Proteomes" id="UP001519363">
    <property type="component" value="Unassembled WGS sequence"/>
</dbReference>
<name>A0ABS5AGT4_9PSEU</name>
<protein>
    <submittedName>
        <fullName evidence="2">Uncharacterized protein YjbI with pentapeptide repeats</fullName>
    </submittedName>
</protein>
<comment type="caution">
    <text evidence="2">The sequence shown here is derived from an EMBL/GenBank/DDBJ whole genome shotgun (WGS) entry which is preliminary data.</text>
</comment>
<reference evidence="2 3" key="1">
    <citation type="submission" date="2021-03" db="EMBL/GenBank/DDBJ databases">
        <title>Sequencing the genomes of 1000 actinobacteria strains.</title>
        <authorList>
            <person name="Klenk H.-P."/>
        </authorList>
    </citation>
    <scope>NUCLEOTIDE SEQUENCE [LARGE SCALE GENOMIC DNA]</scope>
    <source>
        <strain evidence="2 3">DSM 44580</strain>
    </source>
</reference>
<gene>
    <name evidence="2" type="ORF">JOF53_004660</name>
</gene>
<keyword evidence="1" id="KW-1133">Transmembrane helix</keyword>
<proteinExistence type="predicted"/>
<dbReference type="EMBL" id="JAGIOO010000001">
    <property type="protein sequence ID" value="MBP2475788.1"/>
    <property type="molecule type" value="Genomic_DNA"/>
</dbReference>
<evidence type="ECO:0000313" key="2">
    <source>
        <dbReference type="EMBL" id="MBP2475788.1"/>
    </source>
</evidence>
<keyword evidence="1" id="KW-0472">Membrane</keyword>
<sequence length="303" mass="33555">MAARSPLVDNGWWLLGPGIGGTAAALGVLAWGMWRRRQGLVLTGTVLLAMSALALVGGALLLADPKAGLVEALKTGGLASASVVALYALWLNDRRRQVEERRQRLDTDRAEHDRERVGDERFAKAVELLGHDADQVRVGALHALAGIARSRPEYTQTVLDVLCAYLRRPFVHDLVEDTRRIKYTQEGEVRRSAQQLLRDLLPKVGKDAPRYNLDLMGATLNRLDLSGRELGGLRIQDATLHRMTHLEGAVFHGNVYFTRAEFRGPVNWRGTVFHRRCGLGSVTWTERPDPAEATFRQGDQPCG</sequence>